<dbReference type="EMBL" id="OV651814">
    <property type="protein sequence ID" value="CAH1105880.1"/>
    <property type="molecule type" value="Genomic_DNA"/>
</dbReference>
<dbReference type="PRINTS" id="PR00180">
    <property type="entry name" value="CRETINALDHBP"/>
</dbReference>
<dbReference type="PROSITE" id="PS50191">
    <property type="entry name" value="CRAL_TRIO"/>
    <property type="match status" value="1"/>
</dbReference>
<feature type="domain" description="CRAL-TRIO" evidence="1">
    <location>
        <begin position="80"/>
        <end position="242"/>
    </location>
</feature>
<organism evidence="2 3">
    <name type="scientific">Psylliodes chrysocephalus</name>
    <dbReference type="NCBI Taxonomy" id="3402493"/>
    <lineage>
        <taxon>Eukaryota</taxon>
        <taxon>Metazoa</taxon>
        <taxon>Ecdysozoa</taxon>
        <taxon>Arthropoda</taxon>
        <taxon>Hexapoda</taxon>
        <taxon>Insecta</taxon>
        <taxon>Pterygota</taxon>
        <taxon>Neoptera</taxon>
        <taxon>Endopterygota</taxon>
        <taxon>Coleoptera</taxon>
        <taxon>Polyphaga</taxon>
        <taxon>Cucujiformia</taxon>
        <taxon>Chrysomeloidea</taxon>
        <taxon>Chrysomelidae</taxon>
        <taxon>Galerucinae</taxon>
        <taxon>Alticini</taxon>
        <taxon>Psylliodes</taxon>
    </lineage>
</organism>
<dbReference type="OrthoDB" id="1434354at2759"/>
<dbReference type="Proteomes" id="UP001153636">
    <property type="component" value="Chromosome 2"/>
</dbReference>
<dbReference type="SMART" id="SM00516">
    <property type="entry name" value="SEC14"/>
    <property type="match status" value="1"/>
</dbReference>
<dbReference type="PANTHER" id="PTHR10174:SF226">
    <property type="entry name" value="CLAVESIN-1-LIKE PROTEIN"/>
    <property type="match status" value="1"/>
</dbReference>
<evidence type="ECO:0000313" key="2">
    <source>
        <dbReference type="EMBL" id="CAH1105880.1"/>
    </source>
</evidence>
<dbReference type="PANTHER" id="PTHR10174">
    <property type="entry name" value="ALPHA-TOCOPHEROL TRANSFER PROTEIN-RELATED"/>
    <property type="match status" value="1"/>
</dbReference>
<dbReference type="SUPFAM" id="SSF52087">
    <property type="entry name" value="CRAL/TRIO domain"/>
    <property type="match status" value="1"/>
</dbReference>
<dbReference type="GO" id="GO:1902936">
    <property type="term" value="F:phosphatidylinositol bisphosphate binding"/>
    <property type="evidence" value="ECO:0007669"/>
    <property type="project" value="TreeGrafter"/>
</dbReference>
<accession>A0A9P0CU28</accession>
<dbReference type="Gene3D" id="1.10.8.20">
    <property type="entry name" value="N-terminal domain of phosphatidylinositol transfer protein sec14p"/>
    <property type="match status" value="1"/>
</dbReference>
<gene>
    <name evidence="2" type="ORF">PSYICH_LOCUS6836</name>
</gene>
<evidence type="ECO:0000313" key="3">
    <source>
        <dbReference type="Proteomes" id="UP001153636"/>
    </source>
</evidence>
<dbReference type="InterPro" id="IPR036865">
    <property type="entry name" value="CRAL-TRIO_dom_sf"/>
</dbReference>
<dbReference type="Pfam" id="PF00650">
    <property type="entry name" value="CRAL_TRIO"/>
    <property type="match status" value="1"/>
</dbReference>
<dbReference type="InterPro" id="IPR001251">
    <property type="entry name" value="CRAL-TRIO_dom"/>
</dbReference>
<dbReference type="InterPro" id="IPR011074">
    <property type="entry name" value="CRAL/TRIO_N_dom"/>
</dbReference>
<dbReference type="Gene3D" id="3.40.525.10">
    <property type="entry name" value="CRAL-TRIO lipid binding domain"/>
    <property type="match status" value="1"/>
</dbReference>
<proteinExistence type="predicted"/>
<dbReference type="SMART" id="SM01100">
    <property type="entry name" value="CRAL_TRIO_N"/>
    <property type="match status" value="1"/>
</dbReference>
<reference evidence="2" key="1">
    <citation type="submission" date="2022-01" db="EMBL/GenBank/DDBJ databases">
        <authorList>
            <person name="King R."/>
        </authorList>
    </citation>
    <scope>NUCLEOTIDE SEQUENCE</scope>
</reference>
<protein>
    <recommendedName>
        <fullName evidence="1">CRAL-TRIO domain-containing protein</fullName>
    </recommendedName>
</protein>
<dbReference type="GO" id="GO:0016020">
    <property type="term" value="C:membrane"/>
    <property type="evidence" value="ECO:0007669"/>
    <property type="project" value="TreeGrafter"/>
</dbReference>
<sequence length="279" mass="32887">MPDRKEIENGEVDKERCIAELRKLMQDQELLKNVKSDDPYLERFLIATDYKVQAALEKMLEFYSILAKYPRWFTTERPTEKKDIIDRDIRILLGKKDKEGRPIYIVKLGNMDPSIMDLVEDVVAVDDFFVETLFLLNSGIENGLCVVIDISNFSLKLTRWLTPSNINVAVKRILSMPIKEFKYHVINSSLMIHVGIRILWPFLPKMIKDNVKFHFSDLEAFYQYVDKDVLPEEYGGKIKFDYSKQHSLIYDRNDQIFEHFKTDRLKFLENVNSDITKTD</sequence>
<dbReference type="SUPFAM" id="SSF46938">
    <property type="entry name" value="CRAL/TRIO N-terminal domain"/>
    <property type="match status" value="1"/>
</dbReference>
<dbReference type="AlphaFoldDB" id="A0A9P0CU28"/>
<keyword evidence="3" id="KW-1185">Reference proteome</keyword>
<evidence type="ECO:0000259" key="1">
    <source>
        <dbReference type="PROSITE" id="PS50191"/>
    </source>
</evidence>
<name>A0A9P0CU28_9CUCU</name>
<dbReference type="CDD" id="cd00170">
    <property type="entry name" value="SEC14"/>
    <property type="match status" value="1"/>
</dbReference>
<dbReference type="InterPro" id="IPR036273">
    <property type="entry name" value="CRAL/TRIO_N_dom_sf"/>
</dbReference>